<dbReference type="Proteomes" id="UP000005707">
    <property type="component" value="Unassembled WGS sequence"/>
</dbReference>
<organism evidence="1 2">
    <name type="scientific">Haloplasma contractile SSD-17B</name>
    <dbReference type="NCBI Taxonomy" id="1033810"/>
    <lineage>
        <taxon>Bacteria</taxon>
        <taxon>Bacillati</taxon>
        <taxon>Mycoplasmatota</taxon>
        <taxon>Mollicutes</taxon>
        <taxon>Haloplasmatales</taxon>
        <taxon>Haloplasmataceae</taxon>
        <taxon>Haloplasma</taxon>
    </lineage>
</organism>
<dbReference type="SUPFAM" id="SSF46689">
    <property type="entry name" value="Homeodomain-like"/>
    <property type="match status" value="1"/>
</dbReference>
<evidence type="ECO:0000313" key="2">
    <source>
        <dbReference type="Proteomes" id="UP000005707"/>
    </source>
</evidence>
<accession>U2FKE2</accession>
<proteinExistence type="predicted"/>
<dbReference type="EMBL" id="AFNU02000002">
    <property type="protein sequence ID" value="ERJ13280.1"/>
    <property type="molecule type" value="Genomic_DNA"/>
</dbReference>
<dbReference type="eggNOG" id="COG2801">
    <property type="taxonomic scope" value="Bacteria"/>
</dbReference>
<reference evidence="1 2" key="2">
    <citation type="journal article" date="2013" name="PLoS ONE">
        <title>INDIGO - INtegrated Data Warehouse of MIcrobial GenOmes with Examples from the Red Sea Extremophiles.</title>
        <authorList>
            <person name="Alam I."/>
            <person name="Antunes A."/>
            <person name="Kamau A.A."/>
            <person name="Ba Alawi W."/>
            <person name="Kalkatawi M."/>
            <person name="Stingl U."/>
            <person name="Bajic V.B."/>
        </authorList>
    </citation>
    <scope>NUCLEOTIDE SEQUENCE [LARGE SCALE GENOMIC DNA]</scope>
    <source>
        <strain evidence="1 2">SSD-17B</strain>
    </source>
</reference>
<dbReference type="Pfam" id="PF13565">
    <property type="entry name" value="HTH_32"/>
    <property type="match status" value="1"/>
</dbReference>
<dbReference type="OrthoDB" id="1705009at2"/>
<dbReference type="AlphaFoldDB" id="U2FKE2"/>
<gene>
    <name evidence="1" type="ORF">HLPCO_000909</name>
</gene>
<name>U2FKE2_9MOLU</name>
<reference evidence="1 2" key="1">
    <citation type="journal article" date="2011" name="J. Bacteriol.">
        <title>Genome sequence of Haloplasma contractile, an unusual contractile bacterium from a deep-sea anoxic brine lake.</title>
        <authorList>
            <person name="Antunes A."/>
            <person name="Alam I."/>
            <person name="El Dorry H."/>
            <person name="Siam R."/>
            <person name="Robertson A."/>
            <person name="Bajic V.B."/>
            <person name="Stingl U."/>
        </authorList>
    </citation>
    <scope>NUCLEOTIDE SEQUENCE [LARGE SCALE GENOMIC DNA]</scope>
    <source>
        <strain evidence="1 2">SSD-17B</strain>
    </source>
</reference>
<dbReference type="InterPro" id="IPR009057">
    <property type="entry name" value="Homeodomain-like_sf"/>
</dbReference>
<protein>
    <submittedName>
        <fullName evidence="1">Integrase catalytic subunit protein</fullName>
    </submittedName>
</protein>
<dbReference type="STRING" id="1033810.HLPCO_000909"/>
<dbReference type="RefSeq" id="WP_008826710.1">
    <property type="nucleotide sequence ID" value="NZ_AFNU02000002.1"/>
</dbReference>
<dbReference type="Gene3D" id="1.10.10.10">
    <property type="entry name" value="Winged helix-like DNA-binding domain superfamily/Winged helix DNA-binding domain"/>
    <property type="match status" value="1"/>
</dbReference>
<keyword evidence="2" id="KW-1185">Reference proteome</keyword>
<comment type="caution">
    <text evidence="1">The sequence shown here is derived from an EMBL/GenBank/DDBJ whole genome shotgun (WGS) entry which is preliminary data.</text>
</comment>
<evidence type="ECO:0000313" key="1">
    <source>
        <dbReference type="EMBL" id="ERJ13280.1"/>
    </source>
</evidence>
<dbReference type="InParanoid" id="U2FKE2"/>
<dbReference type="InterPro" id="IPR036388">
    <property type="entry name" value="WH-like_DNA-bd_sf"/>
</dbReference>
<sequence length="328" mass="38867">MNNELRFKIITEGLKNGISVTCRRHDISRTIFYRWLKRYKAMGIEGLNDTKKTFVPKNKTNEEIERVILNLIRKYPHYGPRAINYLLEDLGYNISESAVFNVMKRNNLTNRKNRIQFLKDNEKEINNSLPSLTELKSGECWIFWITDYGYFKNIGTLYEYTLFDLKSRIACTRLYNDVSFDNFEDLLTAIAMPVASTINFKPNYLCFYKQVNLLKKSINHFKSKIGKIIQDNGLHVKLHILNSNDELVKINDLKKQYTKGCLSFLMPLLNKDTSFSELKLKFQDYVRNYNINYKVHYDQELYSPVEYHNKLTNTNLILPICVYIDRKY</sequence>